<dbReference type="EMBL" id="BQKI01000011">
    <property type="protein sequence ID" value="GJN04359.1"/>
    <property type="molecule type" value="Genomic_DNA"/>
</dbReference>
<gene>
    <name evidence="1" type="primary">ga21902</name>
    <name evidence="1" type="ORF">PR202_ga21902</name>
</gene>
<name>A0AAV5D163_ELECO</name>
<evidence type="ECO:0000313" key="2">
    <source>
        <dbReference type="Proteomes" id="UP001054889"/>
    </source>
</evidence>
<dbReference type="Proteomes" id="UP001054889">
    <property type="component" value="Unassembled WGS sequence"/>
</dbReference>
<dbReference type="PANTHER" id="PTHR31579">
    <property type="entry name" value="OS03G0796600 PROTEIN"/>
    <property type="match status" value="1"/>
</dbReference>
<comment type="caution">
    <text evidence="1">The sequence shown here is derived from an EMBL/GenBank/DDBJ whole genome shotgun (WGS) entry which is preliminary data.</text>
</comment>
<reference evidence="1" key="2">
    <citation type="submission" date="2021-12" db="EMBL/GenBank/DDBJ databases">
        <title>Resequencing data analysis of finger millet.</title>
        <authorList>
            <person name="Hatakeyama M."/>
            <person name="Aluri S."/>
            <person name="Balachadran M.T."/>
            <person name="Sivarajan S.R."/>
            <person name="Poveda L."/>
            <person name="Shimizu-Inatsugi R."/>
            <person name="Schlapbach R."/>
            <person name="Sreeman S.M."/>
            <person name="Shimizu K.K."/>
        </authorList>
    </citation>
    <scope>NUCLEOTIDE SEQUENCE</scope>
</reference>
<evidence type="ECO:0000313" key="1">
    <source>
        <dbReference type="EMBL" id="GJN04359.1"/>
    </source>
</evidence>
<dbReference type="PANTHER" id="PTHR31579:SF90">
    <property type="entry name" value="OS11G0437600 PROTEIN"/>
    <property type="match status" value="1"/>
</dbReference>
<keyword evidence="2" id="KW-1185">Reference proteome</keyword>
<organism evidence="1 2">
    <name type="scientific">Eleusine coracana subsp. coracana</name>
    <dbReference type="NCBI Taxonomy" id="191504"/>
    <lineage>
        <taxon>Eukaryota</taxon>
        <taxon>Viridiplantae</taxon>
        <taxon>Streptophyta</taxon>
        <taxon>Embryophyta</taxon>
        <taxon>Tracheophyta</taxon>
        <taxon>Spermatophyta</taxon>
        <taxon>Magnoliopsida</taxon>
        <taxon>Liliopsida</taxon>
        <taxon>Poales</taxon>
        <taxon>Poaceae</taxon>
        <taxon>PACMAD clade</taxon>
        <taxon>Chloridoideae</taxon>
        <taxon>Cynodonteae</taxon>
        <taxon>Eleusininae</taxon>
        <taxon>Eleusine</taxon>
    </lineage>
</organism>
<reference evidence="1" key="1">
    <citation type="journal article" date="2018" name="DNA Res.">
        <title>Multiple hybrid de novo genome assembly of finger millet, an orphan allotetraploid crop.</title>
        <authorList>
            <person name="Hatakeyama M."/>
            <person name="Aluri S."/>
            <person name="Balachadran M.T."/>
            <person name="Sivarajan S.R."/>
            <person name="Patrignani A."/>
            <person name="Gruter S."/>
            <person name="Poveda L."/>
            <person name="Shimizu-Inatsugi R."/>
            <person name="Baeten J."/>
            <person name="Francoijs K.J."/>
            <person name="Nataraja K.N."/>
            <person name="Reddy Y.A.N."/>
            <person name="Phadnis S."/>
            <person name="Ravikumar R.L."/>
            <person name="Schlapbach R."/>
            <person name="Sreeman S.M."/>
            <person name="Shimizu K.K."/>
        </authorList>
    </citation>
    <scope>NUCLEOTIDE SEQUENCE</scope>
</reference>
<dbReference type="AlphaFoldDB" id="A0AAV5D163"/>
<sequence length="285" mass="30440">MSVVTTGCVGAGRWCDGSSLSSLVHDFLGVGSGNRSTIEVDPGYGNIDAESSARDLGVKPGSSDVADKATKAAQRITRLLHKSMAADPFLQLLAGDIAKAVEEMVSLQSSWPLFRRAVASRLMEGGYDAAVCQTRWRATEDVTSGNYEYIDVVTPASGKAVASSERYIVDIGFAKEFVVARPTAAYTTVLDALPRVLVAPPKVVQQVVKVAAKAARRSLKSQGLTVPPWRKKRFMAAKWLGPYNRTPDTAMEPFVAAAAAREAMYQIVGFVLGPSVPPSLSYALL</sequence>
<dbReference type="NCBIfam" id="TIGR01615">
    <property type="entry name" value="A_thal_3542"/>
    <property type="match status" value="1"/>
</dbReference>
<accession>A0AAV5D163</accession>
<protein>
    <submittedName>
        <fullName evidence="1">Uncharacterized protein</fullName>
    </submittedName>
</protein>
<dbReference type="InterPro" id="IPR006502">
    <property type="entry name" value="PDDEXK-like"/>
</dbReference>
<proteinExistence type="predicted"/>
<dbReference type="Pfam" id="PF04720">
    <property type="entry name" value="PDDEXK_6"/>
    <property type="match status" value="1"/>
</dbReference>